<organism evidence="1 2">
    <name type="scientific">Glossina palpalis gambiensis</name>
    <dbReference type="NCBI Taxonomy" id="67801"/>
    <lineage>
        <taxon>Eukaryota</taxon>
        <taxon>Metazoa</taxon>
        <taxon>Ecdysozoa</taxon>
        <taxon>Arthropoda</taxon>
        <taxon>Hexapoda</taxon>
        <taxon>Insecta</taxon>
        <taxon>Pterygota</taxon>
        <taxon>Neoptera</taxon>
        <taxon>Endopterygota</taxon>
        <taxon>Diptera</taxon>
        <taxon>Brachycera</taxon>
        <taxon>Muscomorpha</taxon>
        <taxon>Hippoboscoidea</taxon>
        <taxon>Glossinidae</taxon>
        <taxon>Glossina</taxon>
    </lineage>
</organism>
<reference evidence="2" key="1">
    <citation type="submission" date="2015-01" db="EMBL/GenBank/DDBJ databases">
        <authorList>
            <person name="Aksoy S."/>
            <person name="Warren W."/>
            <person name="Wilson R.K."/>
        </authorList>
    </citation>
    <scope>NUCLEOTIDE SEQUENCE [LARGE SCALE GENOMIC DNA]</scope>
    <source>
        <strain evidence="2">IAEA</strain>
    </source>
</reference>
<name>A0A1B0ATG4_9MUSC</name>
<reference evidence="1" key="2">
    <citation type="submission" date="2020-05" db="UniProtKB">
        <authorList>
            <consortium name="EnsemblMetazoa"/>
        </authorList>
    </citation>
    <scope>IDENTIFICATION</scope>
    <source>
        <strain evidence="1">IAEA</strain>
    </source>
</reference>
<dbReference type="EMBL" id="JXJN01003302">
    <property type="status" value="NOT_ANNOTATED_CDS"/>
    <property type="molecule type" value="Genomic_DNA"/>
</dbReference>
<protein>
    <submittedName>
        <fullName evidence="1">Uncharacterized protein</fullName>
    </submittedName>
</protein>
<evidence type="ECO:0000313" key="2">
    <source>
        <dbReference type="Proteomes" id="UP000092460"/>
    </source>
</evidence>
<keyword evidence="2" id="KW-1185">Reference proteome</keyword>
<sequence>MASDLSPPSSYSPFEELWPLSELMLQLNDESSFIGPDNRFDFDKVGTVHRRLHSQPSPPLVHRILKIVFFFDLKYVVILY</sequence>
<dbReference type="EnsemblMetazoa" id="GPPI007971-RA">
    <property type="protein sequence ID" value="GPPI007971-PA"/>
    <property type="gene ID" value="GPPI007971"/>
</dbReference>
<dbReference type="VEuPathDB" id="VectorBase:GPPI007971"/>
<dbReference type="AlphaFoldDB" id="A0A1B0ATG4"/>
<proteinExistence type="predicted"/>
<accession>A0A1B0ATG4</accession>
<evidence type="ECO:0000313" key="1">
    <source>
        <dbReference type="EnsemblMetazoa" id="GPPI007971-PA"/>
    </source>
</evidence>
<dbReference type="Proteomes" id="UP000092460">
    <property type="component" value="Unassembled WGS sequence"/>
</dbReference>